<reference evidence="2 3" key="2">
    <citation type="submission" date="2024-07" db="EMBL/GenBank/DDBJ databases">
        <authorList>
            <person name="Akdeniz Z."/>
        </authorList>
    </citation>
    <scope>NUCLEOTIDE SEQUENCE [LARGE SCALE GENOMIC DNA]</scope>
</reference>
<dbReference type="Proteomes" id="UP001642409">
    <property type="component" value="Unassembled WGS sequence"/>
</dbReference>
<protein>
    <submittedName>
        <fullName evidence="2">Hypothetical_protein</fullName>
    </submittedName>
</protein>
<evidence type="ECO:0000313" key="2">
    <source>
        <dbReference type="EMBL" id="CAL6105031.1"/>
    </source>
</evidence>
<gene>
    <name evidence="1" type="ORF">HINF_LOCUS12571</name>
    <name evidence="2" type="ORF">HINF_LOCUS73067</name>
</gene>
<dbReference type="EMBL" id="CAXDID020000591">
    <property type="protein sequence ID" value="CAL6105031.1"/>
    <property type="molecule type" value="Genomic_DNA"/>
</dbReference>
<organism evidence="1">
    <name type="scientific">Hexamita inflata</name>
    <dbReference type="NCBI Taxonomy" id="28002"/>
    <lineage>
        <taxon>Eukaryota</taxon>
        <taxon>Metamonada</taxon>
        <taxon>Diplomonadida</taxon>
        <taxon>Hexamitidae</taxon>
        <taxon>Hexamitinae</taxon>
        <taxon>Hexamita</taxon>
    </lineage>
</organism>
<dbReference type="EMBL" id="CATOUU010000330">
    <property type="protein sequence ID" value="CAI9924926.1"/>
    <property type="molecule type" value="Genomic_DNA"/>
</dbReference>
<proteinExistence type="predicted"/>
<accession>A0AA86TQG1</accession>
<comment type="caution">
    <text evidence="1">The sequence shown here is derived from an EMBL/GenBank/DDBJ whole genome shotgun (WGS) entry which is preliminary data.</text>
</comment>
<evidence type="ECO:0000313" key="1">
    <source>
        <dbReference type="EMBL" id="CAI9924926.1"/>
    </source>
</evidence>
<evidence type="ECO:0000313" key="3">
    <source>
        <dbReference type="Proteomes" id="UP001642409"/>
    </source>
</evidence>
<name>A0AA86TQG1_9EUKA</name>
<dbReference type="AlphaFoldDB" id="A0AA86TQG1"/>
<sequence>MLNFSSTKDFITLNWVLDSNIENKNTYTKLEVLGLKNGWSSFSGYEPTVVLKNCKLDLIQIQGHFKWLEIIDCQCSNEFGKYTVNSLKVANTNIGIDQIAKLAVSTCLDIFTANTPEFQVDYQNCWKLNAMKTYITFNNCKIDLSQLSGNFITVIFKSCEISGLSNQLHVQTLYINKCKCQPNAFNSIEIQSTNNKEQPLKSSAINKSADYYDCCVDLAGVQENWSNLTCNSVTQYFYLIIKHRFSF</sequence>
<reference evidence="1" key="1">
    <citation type="submission" date="2023-06" db="EMBL/GenBank/DDBJ databases">
        <authorList>
            <person name="Kurt Z."/>
        </authorList>
    </citation>
    <scope>NUCLEOTIDE SEQUENCE</scope>
</reference>
<keyword evidence="3" id="KW-1185">Reference proteome</keyword>